<sequence length="108" mass="11350">MQVTYSVIILAILVSGIASGFITFRMSGMRLAPHFGALILALIATIAAIATGNALVLYAAALLQLIAVITAFTQTWATLKYNFQTSPAYAPHLALMAMIPVLAIASVI</sequence>
<evidence type="ECO:0000313" key="2">
    <source>
        <dbReference type="EMBL" id="PAV05571.1"/>
    </source>
</evidence>
<dbReference type="RefSeq" id="WP_069585648.1">
    <property type="nucleotide sequence ID" value="NZ_LMVM01000003.1"/>
</dbReference>
<dbReference type="Proteomes" id="UP000217784">
    <property type="component" value="Unassembled WGS sequence"/>
</dbReference>
<gene>
    <name evidence="2" type="ORF">ASJ80_08640</name>
</gene>
<dbReference type="AlphaFoldDB" id="A0A2A2H7Y0"/>
<dbReference type="EMBL" id="LMVM01000003">
    <property type="protein sequence ID" value="PAV05571.1"/>
    <property type="molecule type" value="Genomic_DNA"/>
</dbReference>
<reference evidence="2 3" key="1">
    <citation type="journal article" date="2017" name="BMC Genomics">
        <title>Genomic analysis of methanogenic archaea reveals a shift towards energy conservation.</title>
        <authorList>
            <person name="Gilmore S.P."/>
            <person name="Henske J.K."/>
            <person name="Sexton J.A."/>
            <person name="Solomon K.V."/>
            <person name="Seppala S."/>
            <person name="Yoo J.I."/>
            <person name="Huyett L.M."/>
            <person name="Pressman A."/>
            <person name="Cogan J.Z."/>
            <person name="Kivenson V."/>
            <person name="Peng X."/>
            <person name="Tan Y."/>
            <person name="Valentine D.L."/>
            <person name="O'Malley M.A."/>
        </authorList>
    </citation>
    <scope>NUCLEOTIDE SEQUENCE [LARGE SCALE GENOMIC DNA]</scope>
    <source>
        <strain evidence="2 3">M.o.H.</strain>
    </source>
</reference>
<keyword evidence="1" id="KW-1133">Transmembrane helix</keyword>
<protein>
    <submittedName>
        <fullName evidence="2">Uncharacterized protein</fullName>
    </submittedName>
</protein>
<proteinExistence type="predicted"/>
<comment type="caution">
    <text evidence="2">The sequence shown here is derived from an EMBL/GenBank/DDBJ whole genome shotgun (WGS) entry which is preliminary data.</text>
</comment>
<keyword evidence="1" id="KW-0812">Transmembrane</keyword>
<organism evidence="2 3">
    <name type="scientific">Methanobacterium bryantii</name>
    <dbReference type="NCBI Taxonomy" id="2161"/>
    <lineage>
        <taxon>Archaea</taxon>
        <taxon>Methanobacteriati</taxon>
        <taxon>Methanobacteriota</taxon>
        <taxon>Methanomada group</taxon>
        <taxon>Methanobacteria</taxon>
        <taxon>Methanobacteriales</taxon>
        <taxon>Methanobacteriaceae</taxon>
        <taxon>Methanobacterium</taxon>
    </lineage>
</organism>
<name>A0A2A2H7Y0_METBR</name>
<dbReference type="OrthoDB" id="65971at2157"/>
<dbReference type="InterPro" id="IPR035350">
    <property type="entry name" value="DUF5400"/>
</dbReference>
<accession>A0A2A2H7Y0</accession>
<keyword evidence="3" id="KW-1185">Reference proteome</keyword>
<evidence type="ECO:0000313" key="3">
    <source>
        <dbReference type="Proteomes" id="UP000217784"/>
    </source>
</evidence>
<evidence type="ECO:0000256" key="1">
    <source>
        <dbReference type="SAM" id="Phobius"/>
    </source>
</evidence>
<feature type="transmembrane region" description="Helical" evidence="1">
    <location>
        <begin position="56"/>
        <end position="77"/>
    </location>
</feature>
<keyword evidence="1" id="KW-0472">Membrane</keyword>
<feature type="transmembrane region" description="Helical" evidence="1">
    <location>
        <begin position="6"/>
        <end position="24"/>
    </location>
</feature>
<feature type="transmembrane region" description="Helical" evidence="1">
    <location>
        <begin position="89"/>
        <end position="107"/>
    </location>
</feature>
<feature type="transmembrane region" description="Helical" evidence="1">
    <location>
        <begin position="31"/>
        <end position="50"/>
    </location>
</feature>
<dbReference type="Pfam" id="PF17379">
    <property type="entry name" value="DUF5400"/>
    <property type="match status" value="1"/>
</dbReference>